<accession>A0A8C5D8F6</accession>
<name>A0A8C5D8F6_GOUWI</name>
<dbReference type="AlphaFoldDB" id="A0A8C5D8F6"/>
<dbReference type="SUPFAM" id="SSF54001">
    <property type="entry name" value="Cysteine proteinases"/>
    <property type="match status" value="1"/>
</dbReference>
<sequence length="60" mass="7083">MFSSAVPYRNQHYSELRKDCVNSKSLFEDAEFPANDSSLYFRRSPLLLLERKCTFTTDRT</sequence>
<proteinExistence type="predicted"/>
<reference evidence="1" key="1">
    <citation type="submission" date="2020-06" db="EMBL/GenBank/DDBJ databases">
        <authorList>
            <consortium name="Wellcome Sanger Institute Data Sharing"/>
        </authorList>
    </citation>
    <scope>NUCLEOTIDE SEQUENCE [LARGE SCALE GENOMIC DNA]</scope>
</reference>
<keyword evidence="2" id="KW-1185">Reference proteome</keyword>
<evidence type="ECO:0000313" key="2">
    <source>
        <dbReference type="Proteomes" id="UP000694680"/>
    </source>
</evidence>
<reference evidence="1" key="2">
    <citation type="submission" date="2025-08" db="UniProtKB">
        <authorList>
            <consortium name="Ensembl"/>
        </authorList>
    </citation>
    <scope>IDENTIFICATION</scope>
</reference>
<organism evidence="1 2">
    <name type="scientific">Gouania willdenowi</name>
    <name type="common">Blunt-snouted clingfish</name>
    <name type="synonym">Lepadogaster willdenowi</name>
    <dbReference type="NCBI Taxonomy" id="441366"/>
    <lineage>
        <taxon>Eukaryota</taxon>
        <taxon>Metazoa</taxon>
        <taxon>Chordata</taxon>
        <taxon>Craniata</taxon>
        <taxon>Vertebrata</taxon>
        <taxon>Euteleostomi</taxon>
        <taxon>Actinopterygii</taxon>
        <taxon>Neopterygii</taxon>
        <taxon>Teleostei</taxon>
        <taxon>Neoteleostei</taxon>
        <taxon>Acanthomorphata</taxon>
        <taxon>Ovalentaria</taxon>
        <taxon>Blenniimorphae</taxon>
        <taxon>Blenniiformes</taxon>
        <taxon>Gobiesocoidei</taxon>
        <taxon>Gobiesocidae</taxon>
        <taxon>Gobiesocinae</taxon>
        <taxon>Gouania</taxon>
    </lineage>
</organism>
<evidence type="ECO:0000313" key="1">
    <source>
        <dbReference type="Ensembl" id="ENSGWIP00000003456.1"/>
    </source>
</evidence>
<protein>
    <submittedName>
        <fullName evidence="1">Uncharacterized protein</fullName>
    </submittedName>
</protein>
<reference evidence="1" key="3">
    <citation type="submission" date="2025-09" db="UniProtKB">
        <authorList>
            <consortium name="Ensembl"/>
        </authorList>
    </citation>
    <scope>IDENTIFICATION</scope>
</reference>
<dbReference type="Proteomes" id="UP000694680">
    <property type="component" value="Chromosome 14"/>
</dbReference>
<dbReference type="InterPro" id="IPR038765">
    <property type="entry name" value="Papain-like_cys_pep_sf"/>
</dbReference>
<dbReference type="Ensembl" id="ENSGWIT00000003732.1">
    <property type="protein sequence ID" value="ENSGWIP00000003456.1"/>
    <property type="gene ID" value="ENSGWIG00000001898.1"/>
</dbReference>